<feature type="repeat" description="WD" evidence="8">
    <location>
        <begin position="789"/>
        <end position="830"/>
    </location>
</feature>
<gene>
    <name evidence="11" type="ORF">KCU98_g957</name>
</gene>
<keyword evidence="5" id="KW-0819">tRNA processing</keyword>
<feature type="transmembrane region" description="Helical" evidence="9">
    <location>
        <begin position="1184"/>
        <end position="1203"/>
    </location>
</feature>
<dbReference type="PANTHER" id="PTHR14344:SF3">
    <property type="entry name" value="WD REPEAT-CONTAINING PROTEIN 6"/>
    <property type="match status" value="1"/>
</dbReference>
<dbReference type="PROSITE" id="PS00678">
    <property type="entry name" value="WD_REPEATS_1"/>
    <property type="match status" value="1"/>
</dbReference>
<dbReference type="Pfam" id="PF07690">
    <property type="entry name" value="MFS_1"/>
    <property type="match status" value="1"/>
</dbReference>
<dbReference type="InterPro" id="IPR001680">
    <property type="entry name" value="WD40_rpt"/>
</dbReference>
<keyword evidence="12" id="KW-1185">Reference proteome</keyword>
<dbReference type="InterPro" id="IPR015943">
    <property type="entry name" value="WD40/YVTN_repeat-like_dom_sf"/>
</dbReference>
<comment type="similarity">
    <text evidence="7">Belongs to the WD repeat WDR6 family.</text>
</comment>
<comment type="caution">
    <text evidence="11">The sequence shown here is derived from an EMBL/GenBank/DDBJ whole genome shotgun (WGS) entry which is preliminary data.</text>
</comment>
<dbReference type="PROSITE" id="PS50082">
    <property type="entry name" value="WD_REPEATS_2"/>
    <property type="match status" value="2"/>
</dbReference>
<dbReference type="Gene3D" id="2.130.10.10">
    <property type="entry name" value="YVTN repeat-like/Quinoprotein amine dehydrogenase"/>
    <property type="match status" value="4"/>
</dbReference>
<evidence type="ECO:0000259" key="10">
    <source>
        <dbReference type="PROSITE" id="PS50850"/>
    </source>
</evidence>
<dbReference type="PROSITE" id="PS50850">
    <property type="entry name" value="MFS"/>
    <property type="match status" value="1"/>
</dbReference>
<comment type="subcellular location">
    <subcellularLocation>
        <location evidence="2">Cytoplasm</location>
    </subcellularLocation>
    <subcellularLocation>
        <location evidence="1">Membrane</location>
        <topology evidence="1">Multi-pass membrane protein</topology>
    </subcellularLocation>
</comment>
<dbReference type="InterPro" id="IPR019775">
    <property type="entry name" value="WD40_repeat_CS"/>
</dbReference>
<dbReference type="Gene3D" id="1.20.1250.20">
    <property type="entry name" value="MFS general substrate transporter like domains"/>
    <property type="match status" value="1"/>
</dbReference>
<keyword evidence="3" id="KW-0963">Cytoplasm</keyword>
<dbReference type="InterPro" id="IPR020846">
    <property type="entry name" value="MFS_dom"/>
</dbReference>
<dbReference type="SMART" id="SM00320">
    <property type="entry name" value="WD40"/>
    <property type="match status" value="7"/>
</dbReference>
<evidence type="ECO:0000313" key="11">
    <source>
        <dbReference type="EMBL" id="KAG9990679.1"/>
    </source>
</evidence>
<dbReference type="PANTHER" id="PTHR14344">
    <property type="entry name" value="WD REPEAT PROTEIN"/>
    <property type="match status" value="1"/>
</dbReference>
<proteinExistence type="inferred from homology"/>
<dbReference type="InterPro" id="IPR011701">
    <property type="entry name" value="MFS"/>
</dbReference>
<dbReference type="GO" id="GO:0005737">
    <property type="term" value="C:cytoplasm"/>
    <property type="evidence" value="ECO:0007669"/>
    <property type="project" value="UniProtKB-SubCell"/>
</dbReference>
<feature type="repeat" description="WD" evidence="8">
    <location>
        <begin position="212"/>
        <end position="236"/>
    </location>
</feature>
<keyword evidence="6" id="KW-0677">Repeat</keyword>
<evidence type="ECO:0000256" key="1">
    <source>
        <dbReference type="ARBA" id="ARBA00004141"/>
    </source>
</evidence>
<feature type="transmembrane region" description="Helical" evidence="9">
    <location>
        <begin position="1209"/>
        <end position="1231"/>
    </location>
</feature>
<keyword evidence="4 8" id="KW-0853">WD repeat</keyword>
<accession>A0A9P8G4G5</accession>
<feature type="transmembrane region" description="Helical" evidence="9">
    <location>
        <begin position="1272"/>
        <end position="1292"/>
    </location>
</feature>
<evidence type="ECO:0000256" key="9">
    <source>
        <dbReference type="SAM" id="Phobius"/>
    </source>
</evidence>
<dbReference type="InterPro" id="IPR051973">
    <property type="entry name" value="tRNA_Anticodon_Mtase-Reg"/>
</dbReference>
<feature type="transmembrane region" description="Helical" evidence="9">
    <location>
        <begin position="1357"/>
        <end position="1381"/>
    </location>
</feature>
<dbReference type="Proteomes" id="UP000729357">
    <property type="component" value="Unassembled WGS sequence"/>
</dbReference>
<dbReference type="GO" id="GO:0016020">
    <property type="term" value="C:membrane"/>
    <property type="evidence" value="ECO:0007669"/>
    <property type="project" value="UniProtKB-SubCell"/>
</dbReference>
<dbReference type="InterPro" id="IPR036322">
    <property type="entry name" value="WD40_repeat_dom_sf"/>
</dbReference>
<evidence type="ECO:0000313" key="12">
    <source>
        <dbReference type="Proteomes" id="UP000729357"/>
    </source>
</evidence>
<dbReference type="SUPFAM" id="SSF82171">
    <property type="entry name" value="DPP6 N-terminal domain-like"/>
    <property type="match status" value="1"/>
</dbReference>
<feature type="transmembrane region" description="Helical" evidence="9">
    <location>
        <begin position="1243"/>
        <end position="1266"/>
    </location>
</feature>
<dbReference type="GO" id="GO:0030488">
    <property type="term" value="P:tRNA methylation"/>
    <property type="evidence" value="ECO:0007669"/>
    <property type="project" value="TreeGrafter"/>
</dbReference>
<feature type="transmembrane region" description="Helical" evidence="9">
    <location>
        <begin position="1443"/>
        <end position="1464"/>
    </location>
</feature>
<evidence type="ECO:0000256" key="2">
    <source>
        <dbReference type="ARBA" id="ARBA00004496"/>
    </source>
</evidence>
<feature type="non-terminal residue" evidence="11">
    <location>
        <position position="1"/>
    </location>
</feature>
<feature type="domain" description="Major facilitator superfamily (MFS) profile" evidence="10">
    <location>
        <begin position="1116"/>
        <end position="1556"/>
    </location>
</feature>
<dbReference type="GO" id="GO:0022857">
    <property type="term" value="F:transmembrane transporter activity"/>
    <property type="evidence" value="ECO:0007669"/>
    <property type="project" value="InterPro"/>
</dbReference>
<feature type="transmembrane region" description="Helical" evidence="9">
    <location>
        <begin position="1159"/>
        <end position="1177"/>
    </location>
</feature>
<evidence type="ECO:0000256" key="6">
    <source>
        <dbReference type="ARBA" id="ARBA00022737"/>
    </source>
</evidence>
<protein>
    <submittedName>
        <fullName evidence="11">WD40 repeat-like protein</fullName>
    </submittedName>
</protein>
<keyword evidence="9" id="KW-0472">Membrane</keyword>
<dbReference type="SUPFAM" id="SSF50978">
    <property type="entry name" value="WD40 repeat-like"/>
    <property type="match status" value="2"/>
</dbReference>
<evidence type="ECO:0000256" key="4">
    <source>
        <dbReference type="ARBA" id="ARBA00022574"/>
    </source>
</evidence>
<dbReference type="Pfam" id="PF00400">
    <property type="entry name" value="WD40"/>
    <property type="match status" value="3"/>
</dbReference>
<evidence type="ECO:0000256" key="8">
    <source>
        <dbReference type="PROSITE-ProRule" id="PRU00221"/>
    </source>
</evidence>
<feature type="transmembrane region" description="Helical" evidence="9">
    <location>
        <begin position="1401"/>
        <end position="1422"/>
    </location>
</feature>
<feature type="transmembrane region" description="Helical" evidence="9">
    <location>
        <begin position="1470"/>
        <end position="1496"/>
    </location>
</feature>
<feature type="transmembrane region" description="Helical" evidence="9">
    <location>
        <begin position="1117"/>
        <end position="1139"/>
    </location>
</feature>
<keyword evidence="9" id="KW-1133">Transmembrane helix</keyword>
<evidence type="ECO:0000256" key="3">
    <source>
        <dbReference type="ARBA" id="ARBA00022490"/>
    </source>
</evidence>
<dbReference type="SUPFAM" id="SSF103473">
    <property type="entry name" value="MFS general substrate transporter"/>
    <property type="match status" value="1"/>
</dbReference>
<name>A0A9P8G4G5_AURME</name>
<keyword evidence="9" id="KW-0812">Transmembrane</keyword>
<dbReference type="InterPro" id="IPR036259">
    <property type="entry name" value="MFS_trans_sf"/>
</dbReference>
<evidence type="ECO:0000256" key="7">
    <source>
        <dbReference type="ARBA" id="ARBA00038255"/>
    </source>
</evidence>
<evidence type="ECO:0000256" key="5">
    <source>
        <dbReference type="ARBA" id="ARBA00022694"/>
    </source>
</evidence>
<reference evidence="11" key="1">
    <citation type="journal article" date="2021" name="J Fungi (Basel)">
        <title>Virulence traits and population genomics of the black yeast Aureobasidium melanogenum.</title>
        <authorList>
            <person name="Cernosa A."/>
            <person name="Sun X."/>
            <person name="Gostincar C."/>
            <person name="Fang C."/>
            <person name="Gunde-Cimerman N."/>
            <person name="Song Z."/>
        </authorList>
    </citation>
    <scope>NUCLEOTIDE SEQUENCE</scope>
    <source>
        <strain evidence="11">EXF-9298</strain>
    </source>
</reference>
<organism evidence="11 12">
    <name type="scientific">Aureobasidium melanogenum</name>
    <name type="common">Aureobasidium pullulans var. melanogenum</name>
    <dbReference type="NCBI Taxonomy" id="46634"/>
    <lineage>
        <taxon>Eukaryota</taxon>
        <taxon>Fungi</taxon>
        <taxon>Dikarya</taxon>
        <taxon>Ascomycota</taxon>
        <taxon>Pezizomycotina</taxon>
        <taxon>Dothideomycetes</taxon>
        <taxon>Dothideomycetidae</taxon>
        <taxon>Dothideales</taxon>
        <taxon>Saccotheciaceae</taxon>
        <taxon>Aureobasidium</taxon>
    </lineage>
</organism>
<reference evidence="11" key="2">
    <citation type="submission" date="2021-08" db="EMBL/GenBank/DDBJ databases">
        <authorList>
            <person name="Gostincar C."/>
            <person name="Sun X."/>
            <person name="Song Z."/>
            <person name="Gunde-Cimerman N."/>
        </authorList>
    </citation>
    <scope>NUCLEOTIDE SEQUENCE</scope>
    <source>
        <strain evidence="11">EXF-9298</strain>
    </source>
</reference>
<sequence length="1556" mass="171258">MVKHELHQVPVTALAFSKDHLFAGEGPVLRIYSRHDHELIESITVFSSQAIHGITIHSSGIIVWGGRLVTLYVFTSADYSILSRFSSFEAADWILDIAVSPEVSGKKQKAALITAHNALLLLELDWTTGLQELTSNSRCILYSAHIHWITPTRILVSSGTVFGDIIVWSCSLQENSVPSSVLHHVLIGHEGSIFGVQIFENTSSESEEKPTRLLASCSDDRTIRIWDISSLPNTATDPQAAADLTSARETGFGANVADVLPDNTSGGRCIARGWGHASRIWGVKFIPSHDPKLFSYVVSFGEDATHQFWSLGETSPDQFALTHLGGSCLHSGKNIWSWAIDHDMPGEAVIASGGADGGIALEPKSIPFTSESDHTQTWSIQDLGLACLERPQAGRQDKLRSYAFLDKTNLLVTTDAGNILLLTEDEKGHARTDWIRKEEMLRGYSVVTSIPSLSIAFLAGMDGSVMLYQGKEVKELVKSTRKTAALFAQQLASSNDGCQQIGLLTANVEAKTALFTCFGLSIVAGDNQTIKNLFTWRLVLPKGFVITSFIAVNLGQEEGWMLVLGSRSGSIAVYQVRDKPNIDEDVAHQYLLAQAHGFEAVTDLAWYAGPNLDENSGHIFSVGRDGTYAIHHLSNSDPAIDLRLIGQTTLPLGTNIEGVHIDEETQHLIVWGFHSRQFIVFDATEEVEILNIDCGGANRVWKFVPEGLRGGHFVWTKASQLCLFSQVQNSTRVLNKGGHGREIKSLAVAPSSPAKSGILFATGSEDTDIKLMTYQAEDKLPHFRCLKTLRKHNTGIRQLEWSSDGHYLFSSAGFEEFFVWRVDSAPLVELGVVCESACPTESELPDLRIMSFSCREESGNFVITMVRSDSTLRMYQYCRGQKGSWSILKVGNYLTSCLTQCLHIETFGQTQSLITAGTDGYVAFFPLQTERSAIKAEPSGLKWIHRAKIHQNTIHSMKLHWLDDKTCLLLTGGDDNAVAFTVCAWSAAQETPQVNTVIVPRAHTAAVTGVEVLASSDPSQLTVATTSIDQRVKIWKLSWKDLHTITNVILFTGTHCSLAFFKPLLIFASHAHEEDLPGTVNLQALEGDDTAYGQALYPVPSEDPNDPLQWSKSKKTMILIIVSLYSFLGNSALVGPSVYLEIYSKEFGISVTEASGLVSYPNLVFGFGSLLLVPAYLKFGRRPILLLSLLMFVFGLLGASQATSYGGLMAARIIHALGSGVCEALPVQLVNDIFFLHERGKRLGYYTVCLCWGSTGPLYAGYMLAAGYSWRLYFYVEFAFACALLILAFIFVEESSYKRVVATTPTPDSDKEKGHVEHVEVVAVAPPRRSWLQTLKPWSGIDHEAEFFMTMLRSFSYFLVPSVLWVVTSFGIYIGLGALTFNYTFPIKIVAPPYNWNPKNSGLIALGNIIGYALAVPFASSSDRIAAWLTKRNNSIREAEMRLWVLLPVCLIAPAGLILYGFTAQNNLHWIGYFAGVAMTDFVSYFYFSFVLAYAVDSMTANTAEMLIAMNLGKQAISFGMGIYLLEWILEHGDERACFSKRNLSCSATRTARSSD</sequence>
<dbReference type="EMBL" id="JAHFXS010000021">
    <property type="protein sequence ID" value="KAG9990679.1"/>
    <property type="molecule type" value="Genomic_DNA"/>
</dbReference>